<evidence type="ECO:0000313" key="2">
    <source>
        <dbReference type="Proteomes" id="UP000243686"/>
    </source>
</evidence>
<feature type="non-terminal residue" evidence="1">
    <location>
        <position position="153"/>
    </location>
</feature>
<protein>
    <submittedName>
        <fullName evidence="1">Uncharacterized protein</fullName>
    </submittedName>
</protein>
<gene>
    <name evidence="1" type="ORF">X801_02940</name>
</gene>
<accession>A0A1S8X3A5</accession>
<name>A0A1S8X3A5_OPIVI</name>
<dbReference type="Proteomes" id="UP000243686">
    <property type="component" value="Unassembled WGS sequence"/>
</dbReference>
<sequence>MTPILNFGWRKAKNRSFSLRLVRSSLVLAALWEQGISGVSQEYWQRKAITEVRLCSTSRGYCCCSCGQCLLSWWNMPLVALQKIRLFYPTGNSWEIILSGSVVGLWSRPPTIPLSLAGAYTISAFLSYSRNYRPQKERVWKSSTNSHWQVIQF</sequence>
<reference evidence="1 2" key="1">
    <citation type="submission" date="2015-03" db="EMBL/GenBank/DDBJ databases">
        <title>Draft genome of the nematode, Opisthorchis viverrini.</title>
        <authorList>
            <person name="Mitreva M."/>
        </authorList>
    </citation>
    <scope>NUCLEOTIDE SEQUENCE [LARGE SCALE GENOMIC DNA]</scope>
    <source>
        <strain evidence="1">Khon Kaen</strain>
    </source>
</reference>
<keyword evidence="2" id="KW-1185">Reference proteome</keyword>
<evidence type="ECO:0000313" key="1">
    <source>
        <dbReference type="EMBL" id="OON21166.1"/>
    </source>
</evidence>
<dbReference type="EMBL" id="KV892250">
    <property type="protein sequence ID" value="OON21166.1"/>
    <property type="molecule type" value="Genomic_DNA"/>
</dbReference>
<dbReference type="AlphaFoldDB" id="A0A1S8X3A5"/>
<proteinExistence type="predicted"/>
<organism evidence="1 2">
    <name type="scientific">Opisthorchis viverrini</name>
    <name type="common">Southeast Asian liver fluke</name>
    <dbReference type="NCBI Taxonomy" id="6198"/>
    <lineage>
        <taxon>Eukaryota</taxon>
        <taxon>Metazoa</taxon>
        <taxon>Spiralia</taxon>
        <taxon>Lophotrochozoa</taxon>
        <taxon>Platyhelminthes</taxon>
        <taxon>Trematoda</taxon>
        <taxon>Digenea</taxon>
        <taxon>Opisthorchiida</taxon>
        <taxon>Opisthorchiata</taxon>
        <taxon>Opisthorchiidae</taxon>
        <taxon>Opisthorchis</taxon>
    </lineage>
</organism>